<keyword evidence="3" id="KW-0804">Transcription</keyword>
<dbReference type="SUPFAM" id="SSF52317">
    <property type="entry name" value="Class I glutamine amidotransferase-like"/>
    <property type="match status" value="1"/>
</dbReference>
<dbReference type="SMART" id="SM00342">
    <property type="entry name" value="HTH_ARAC"/>
    <property type="match status" value="1"/>
</dbReference>
<sequence length="334" mass="36814">MAAHRVVALVTPPVSLFEVGCVIEIFGIERDDMPDRYRFSLASNCPSPLAIYGTSAHLASIEGPEAFETADTIIVPAYPVETPPLAKDIAVIQRAHERGARILSICSGSFLLAAAGILDGKRATTHWLYSDLFRARYPNVDFEPDILYAIEGQVITSAGSAAGLDMMLDVTRHDLGFEACNMVARRLNIAPHRDGGQAQFVPRPVPEISDDRINRLVLWIRENCREHLSIAEMASRVAMSSRTFYRHFRAVTGHTPYDWILRERVGLAMQLLEQGSNNVDQVADAVGFSSGDALRLQFQKVVGIAPAAFRRMYGRTSPVMDRPTVTANATPIYS</sequence>
<comment type="caution">
    <text evidence="5">The sequence shown here is derived from an EMBL/GenBank/DDBJ whole genome shotgun (WGS) entry which is preliminary data.</text>
</comment>
<evidence type="ECO:0000313" key="6">
    <source>
        <dbReference type="Proteomes" id="UP001203410"/>
    </source>
</evidence>
<dbReference type="PROSITE" id="PS00041">
    <property type="entry name" value="HTH_ARAC_FAMILY_1"/>
    <property type="match status" value="1"/>
</dbReference>
<feature type="domain" description="HTH araC/xylS-type" evidence="4">
    <location>
        <begin position="214"/>
        <end position="312"/>
    </location>
</feature>
<evidence type="ECO:0000256" key="2">
    <source>
        <dbReference type="ARBA" id="ARBA00023125"/>
    </source>
</evidence>
<protein>
    <submittedName>
        <fullName evidence="5">Helix-turn-helix domain-containing protein</fullName>
    </submittedName>
</protein>
<evidence type="ECO:0000256" key="3">
    <source>
        <dbReference type="ARBA" id="ARBA00023163"/>
    </source>
</evidence>
<dbReference type="Gene3D" id="3.40.50.880">
    <property type="match status" value="1"/>
</dbReference>
<dbReference type="InterPro" id="IPR018062">
    <property type="entry name" value="HTH_AraC-typ_CS"/>
</dbReference>
<dbReference type="PANTHER" id="PTHR43130">
    <property type="entry name" value="ARAC-FAMILY TRANSCRIPTIONAL REGULATOR"/>
    <property type="match status" value="1"/>
</dbReference>
<reference evidence="5 6" key="1">
    <citation type="submission" date="2022-05" db="EMBL/GenBank/DDBJ databases">
        <authorList>
            <person name="Jo J.-H."/>
            <person name="Im W.-T."/>
        </authorList>
    </citation>
    <scope>NUCLEOTIDE SEQUENCE [LARGE SCALE GENOMIC DNA]</scope>
    <source>
        <strain evidence="5 6">NSE70-1</strain>
    </source>
</reference>
<dbReference type="InterPro" id="IPR029062">
    <property type="entry name" value="Class_I_gatase-like"/>
</dbReference>
<dbReference type="Proteomes" id="UP001203410">
    <property type="component" value="Unassembled WGS sequence"/>
</dbReference>
<dbReference type="Pfam" id="PF01965">
    <property type="entry name" value="DJ-1_PfpI"/>
    <property type="match status" value="1"/>
</dbReference>
<dbReference type="RefSeq" id="WP_249904681.1">
    <property type="nucleotide sequence ID" value="NZ_JAMGBA010000002.1"/>
</dbReference>
<evidence type="ECO:0000256" key="1">
    <source>
        <dbReference type="ARBA" id="ARBA00023015"/>
    </source>
</evidence>
<name>A0ABT0RWG6_9SPHN</name>
<dbReference type="PANTHER" id="PTHR43130:SF3">
    <property type="entry name" value="HTH-TYPE TRANSCRIPTIONAL REGULATOR RV1931C"/>
    <property type="match status" value="1"/>
</dbReference>
<dbReference type="Pfam" id="PF12833">
    <property type="entry name" value="HTH_18"/>
    <property type="match status" value="1"/>
</dbReference>
<dbReference type="SUPFAM" id="SSF46689">
    <property type="entry name" value="Homeodomain-like"/>
    <property type="match status" value="2"/>
</dbReference>
<evidence type="ECO:0000259" key="4">
    <source>
        <dbReference type="PROSITE" id="PS01124"/>
    </source>
</evidence>
<dbReference type="Gene3D" id="1.10.10.60">
    <property type="entry name" value="Homeodomain-like"/>
    <property type="match status" value="1"/>
</dbReference>
<dbReference type="EMBL" id="JAMGBA010000002">
    <property type="protein sequence ID" value="MCL6699261.1"/>
    <property type="molecule type" value="Genomic_DNA"/>
</dbReference>
<keyword evidence="2" id="KW-0238">DNA-binding</keyword>
<dbReference type="CDD" id="cd03137">
    <property type="entry name" value="GATase1_AraC_1"/>
    <property type="match status" value="1"/>
</dbReference>
<dbReference type="PROSITE" id="PS01124">
    <property type="entry name" value="HTH_ARAC_FAMILY_2"/>
    <property type="match status" value="1"/>
</dbReference>
<gene>
    <name evidence="5" type="ORF">LZ496_10775</name>
</gene>
<accession>A0ABT0RWG6</accession>
<proteinExistence type="predicted"/>
<dbReference type="InterPro" id="IPR018060">
    <property type="entry name" value="HTH_AraC"/>
</dbReference>
<keyword evidence="6" id="KW-1185">Reference proteome</keyword>
<dbReference type="InterPro" id="IPR002818">
    <property type="entry name" value="DJ-1/PfpI"/>
</dbReference>
<dbReference type="InterPro" id="IPR009057">
    <property type="entry name" value="Homeodomain-like_sf"/>
</dbReference>
<evidence type="ECO:0000313" key="5">
    <source>
        <dbReference type="EMBL" id="MCL6699261.1"/>
    </source>
</evidence>
<dbReference type="InterPro" id="IPR052158">
    <property type="entry name" value="INH-QAR"/>
</dbReference>
<organism evidence="5 6">
    <name type="scientific">Sphingomonas caseinilyticus</name>
    <dbReference type="NCBI Taxonomy" id="2908205"/>
    <lineage>
        <taxon>Bacteria</taxon>
        <taxon>Pseudomonadati</taxon>
        <taxon>Pseudomonadota</taxon>
        <taxon>Alphaproteobacteria</taxon>
        <taxon>Sphingomonadales</taxon>
        <taxon>Sphingomonadaceae</taxon>
        <taxon>Sphingomonas</taxon>
    </lineage>
</organism>
<keyword evidence="1" id="KW-0805">Transcription regulation</keyword>